<keyword evidence="3" id="KW-0004">4Fe-4S</keyword>
<evidence type="ECO:0000256" key="3">
    <source>
        <dbReference type="ARBA" id="ARBA00022485"/>
    </source>
</evidence>
<dbReference type="EMBL" id="CP013118">
    <property type="protein sequence ID" value="ALO14913.1"/>
    <property type="molecule type" value="Genomic_DNA"/>
</dbReference>
<gene>
    <name evidence="8" type="primary">hycG</name>
    <name evidence="8" type="ORF">L21SP5_01259</name>
</gene>
<dbReference type="RefSeq" id="WP_057952424.1">
    <property type="nucleotide sequence ID" value="NZ_CP013118.1"/>
</dbReference>
<dbReference type="PANTHER" id="PTHR42989:SF1">
    <property type="entry name" value="FORMATE HYDROGENLYASE SUBUNIT 7-RELATED"/>
    <property type="match status" value="1"/>
</dbReference>
<keyword evidence="5" id="KW-0408">Iron</keyword>
<dbReference type="OrthoDB" id="9786737at2"/>
<comment type="cofactor">
    <cofactor evidence="1">
        <name>[4Fe-4S] cluster</name>
        <dbReference type="ChEBI" id="CHEBI:49883"/>
    </cofactor>
</comment>
<dbReference type="InterPro" id="IPR052375">
    <property type="entry name" value="Complex_I_20kDa-like"/>
</dbReference>
<name>A0A0S2HXV1_9BACT</name>
<dbReference type="PROSITE" id="PS51257">
    <property type="entry name" value="PROKAR_LIPOPROTEIN"/>
    <property type="match status" value="1"/>
</dbReference>
<proteinExistence type="inferred from homology"/>
<keyword evidence="4" id="KW-0479">Metal-binding</keyword>
<evidence type="ECO:0000256" key="6">
    <source>
        <dbReference type="ARBA" id="ARBA00023014"/>
    </source>
</evidence>
<reference evidence="8 9" key="1">
    <citation type="submission" date="2015-11" db="EMBL/GenBank/DDBJ databases">
        <title>Description and complete genome sequence of a novel strain predominating in hypersaline microbial mats and representing a new family of the Bacteriodetes phylum.</title>
        <authorList>
            <person name="Spring S."/>
            <person name="Bunk B."/>
            <person name="Sproer C."/>
            <person name="Klenk H.-P."/>
        </authorList>
    </citation>
    <scope>NUCLEOTIDE SEQUENCE [LARGE SCALE GENOMIC DNA]</scope>
    <source>
        <strain evidence="8 9">L21-Spi-D4</strain>
    </source>
</reference>
<dbReference type="PANTHER" id="PTHR42989">
    <property type="entry name" value="HYDROGENASE-4 COMPONENT I"/>
    <property type="match status" value="1"/>
</dbReference>
<dbReference type="AlphaFoldDB" id="A0A0S2HXV1"/>
<dbReference type="GO" id="GO:0046872">
    <property type="term" value="F:metal ion binding"/>
    <property type="evidence" value="ECO:0007669"/>
    <property type="project" value="UniProtKB-KW"/>
</dbReference>
<dbReference type="STRING" id="1307839.L21SP5_01259"/>
<dbReference type="KEGG" id="blq:L21SP5_01259"/>
<organism evidence="8 9">
    <name type="scientific">Salinivirga cyanobacteriivorans</name>
    <dbReference type="NCBI Taxonomy" id="1307839"/>
    <lineage>
        <taxon>Bacteria</taxon>
        <taxon>Pseudomonadati</taxon>
        <taxon>Bacteroidota</taxon>
        <taxon>Bacteroidia</taxon>
        <taxon>Bacteroidales</taxon>
        <taxon>Salinivirgaceae</taxon>
        <taxon>Salinivirga</taxon>
    </lineage>
</organism>
<dbReference type="GO" id="GO:0051539">
    <property type="term" value="F:4 iron, 4 sulfur cluster binding"/>
    <property type="evidence" value="ECO:0007669"/>
    <property type="project" value="UniProtKB-KW"/>
</dbReference>
<dbReference type="SUPFAM" id="SSF56770">
    <property type="entry name" value="HydA/Nqo6-like"/>
    <property type="match status" value="1"/>
</dbReference>
<dbReference type="Pfam" id="PF01058">
    <property type="entry name" value="Oxidored_q6"/>
    <property type="match status" value="1"/>
</dbReference>
<evidence type="ECO:0000256" key="5">
    <source>
        <dbReference type="ARBA" id="ARBA00023004"/>
    </source>
</evidence>
<feature type="domain" description="NADH:ubiquinone oxidoreductase-like 20kDa subunit" evidence="7">
    <location>
        <begin position="22"/>
        <end position="133"/>
    </location>
</feature>
<keyword evidence="9" id="KW-1185">Reference proteome</keyword>
<dbReference type="NCBIfam" id="NF005012">
    <property type="entry name" value="PRK06411.1"/>
    <property type="match status" value="1"/>
</dbReference>
<dbReference type="Proteomes" id="UP000064893">
    <property type="component" value="Chromosome"/>
</dbReference>
<comment type="similarity">
    <text evidence="2">Belongs to the complex I 20 kDa subunit family.</text>
</comment>
<evidence type="ECO:0000256" key="4">
    <source>
        <dbReference type="ARBA" id="ARBA00022723"/>
    </source>
</evidence>
<dbReference type="InterPro" id="IPR006137">
    <property type="entry name" value="NADH_UbQ_OxRdtase-like_20kDa"/>
</dbReference>
<protein>
    <submittedName>
        <fullName evidence="8">Hydrogenase-3 component G</fullName>
    </submittedName>
</protein>
<evidence type="ECO:0000256" key="1">
    <source>
        <dbReference type="ARBA" id="ARBA00001966"/>
    </source>
</evidence>
<evidence type="ECO:0000256" key="2">
    <source>
        <dbReference type="ARBA" id="ARBA00009173"/>
    </source>
</evidence>
<dbReference type="Gene3D" id="3.40.50.12280">
    <property type="match status" value="1"/>
</dbReference>
<sequence>MGFKDFCFKKSLWLFHYGGASCNNCDIEILDCLTPRYDVERFGMKLVGSPRHADVLLVNGSINKRDKDRLLEVYDQMAKPVKVVAVGACGCTGGIFAEGIPFAGPVDKIIPVDAYIPGCPPKPEAIIAGIVKLIETI</sequence>
<evidence type="ECO:0000313" key="8">
    <source>
        <dbReference type="EMBL" id="ALO14913.1"/>
    </source>
</evidence>
<keyword evidence="6" id="KW-0411">Iron-sulfur</keyword>
<evidence type="ECO:0000313" key="9">
    <source>
        <dbReference type="Proteomes" id="UP000064893"/>
    </source>
</evidence>
<accession>A0A0S2HXV1</accession>
<evidence type="ECO:0000259" key="7">
    <source>
        <dbReference type="Pfam" id="PF01058"/>
    </source>
</evidence>